<dbReference type="Proteomes" id="UP000515908">
    <property type="component" value="Chromosome 01"/>
</dbReference>
<feature type="region of interest" description="Disordered" evidence="1">
    <location>
        <begin position="84"/>
        <end position="111"/>
    </location>
</feature>
<keyword evidence="2" id="KW-1133">Transmembrane helix</keyword>
<dbReference type="AlphaFoldDB" id="A0A7G2C0W5"/>
<accession>A0A7G2C0W5</accession>
<sequence>MFSEAIREASSSNTGSRRALVIGSILGSVAVAATVLWSVLGTRRHQPDDEGSPAEPSTNVEEELFYVPDGPKLFSATASKARASASQVRDGSAAPAAVEKPPRGDQNKNPETEAIVQRTKALNLARALLSRLEGTTDALEESESETDSEETDVALTYAIAVQMEMEARDALMEAFDYMEALQEEAEVWASTTGITKDIPLEDTAAVLARIVEYLDISNEREKLFIRREALLNDVGPHHEGLPSAKEIRDNLQEEGVDYRKALRKQADDLMKDVSKLSGDDTLMNEIRNDHGEEQFEDQWDDQDQEEAYFMEYLQQKDDALRTFTRNEMKEARVGKSPEDEVAVVLDGRRFSREMEDFMDDEEDYEDMDPEEGEEDEWPEEEREEFEAQLYERIYELADIWGVSAAMGEKEAFLLEEARRARKERAHQRVTVMDDEEDEWVDEGDEEWIEEEDEEWIDDEEWADEAGEEFYEEEEEGELYEEEEVAHVAPPPFQRTAVRPAPFEASRSYTKGGSPANMAKPSVSPPGVGAKTKGKTSNAKGKENVTRVVKK</sequence>
<feature type="region of interest" description="Disordered" evidence="1">
    <location>
        <begin position="489"/>
        <end position="550"/>
    </location>
</feature>
<feature type="transmembrane region" description="Helical" evidence="2">
    <location>
        <begin position="20"/>
        <end position="40"/>
    </location>
</feature>
<evidence type="ECO:0000256" key="2">
    <source>
        <dbReference type="SAM" id="Phobius"/>
    </source>
</evidence>
<evidence type="ECO:0000256" key="1">
    <source>
        <dbReference type="SAM" id="MobiDB-lite"/>
    </source>
</evidence>
<feature type="region of interest" description="Disordered" evidence="1">
    <location>
        <begin position="432"/>
        <end position="454"/>
    </location>
</feature>
<feature type="region of interest" description="Disordered" evidence="1">
    <location>
        <begin position="359"/>
        <end position="380"/>
    </location>
</feature>
<evidence type="ECO:0000313" key="4">
    <source>
        <dbReference type="Proteomes" id="UP000515908"/>
    </source>
</evidence>
<dbReference type="VEuPathDB" id="TriTrypDB:ADEAN_000080100"/>
<keyword evidence="2" id="KW-0812">Transmembrane</keyword>
<name>A0A7G2C0W5_9TRYP</name>
<evidence type="ECO:0000313" key="3">
    <source>
        <dbReference type="EMBL" id="CAD2213360.1"/>
    </source>
</evidence>
<reference evidence="3 4" key="1">
    <citation type="submission" date="2020-08" db="EMBL/GenBank/DDBJ databases">
        <authorList>
            <person name="Newling K."/>
            <person name="Davey J."/>
            <person name="Forrester S."/>
        </authorList>
    </citation>
    <scope>NUCLEOTIDE SEQUENCE [LARGE SCALE GENOMIC DNA]</scope>
    <source>
        <strain evidence="4">Crithidia deanei Carvalho (ATCC PRA-265)</strain>
    </source>
</reference>
<proteinExistence type="predicted"/>
<dbReference type="EMBL" id="LR877145">
    <property type="protein sequence ID" value="CAD2213360.1"/>
    <property type="molecule type" value="Genomic_DNA"/>
</dbReference>
<gene>
    <name evidence="3" type="ORF">ADEAN_000080100</name>
</gene>
<feature type="compositionally biased region" description="Basic and acidic residues" evidence="1">
    <location>
        <begin position="100"/>
        <end position="111"/>
    </location>
</feature>
<keyword evidence="2" id="KW-0472">Membrane</keyword>
<keyword evidence="4" id="KW-1185">Reference proteome</keyword>
<protein>
    <submittedName>
        <fullName evidence="3">Uncharacterized protein</fullName>
    </submittedName>
</protein>
<organism evidence="3 4">
    <name type="scientific">Angomonas deanei</name>
    <dbReference type="NCBI Taxonomy" id="59799"/>
    <lineage>
        <taxon>Eukaryota</taxon>
        <taxon>Discoba</taxon>
        <taxon>Euglenozoa</taxon>
        <taxon>Kinetoplastea</taxon>
        <taxon>Metakinetoplastina</taxon>
        <taxon>Trypanosomatida</taxon>
        <taxon>Trypanosomatidae</taxon>
        <taxon>Strigomonadinae</taxon>
        <taxon>Angomonas</taxon>
    </lineage>
</organism>